<dbReference type="PROSITE" id="PS51898">
    <property type="entry name" value="TYR_RECOMBINASE"/>
    <property type="match status" value="1"/>
</dbReference>
<dbReference type="PANTHER" id="PTHR30349:SF77">
    <property type="entry name" value="TYROSINE RECOMBINASE XERC"/>
    <property type="match status" value="1"/>
</dbReference>
<dbReference type="SUPFAM" id="SSF56349">
    <property type="entry name" value="DNA breaking-rejoining enzymes"/>
    <property type="match status" value="1"/>
</dbReference>
<dbReference type="PROSITE" id="PS51900">
    <property type="entry name" value="CB"/>
    <property type="match status" value="1"/>
</dbReference>
<accession>A0A2M8EHS0</accession>
<keyword evidence="4" id="KW-0159">Chromosome partition</keyword>
<dbReference type="AlphaFoldDB" id="A0A2M8EHS0"/>
<keyword evidence="8" id="KW-0131">Cell cycle</keyword>
<dbReference type="CDD" id="cd00798">
    <property type="entry name" value="INT_XerDC_C"/>
    <property type="match status" value="1"/>
</dbReference>
<protein>
    <recommendedName>
        <fullName evidence="14">Tyrosine recombinase XerC</fullName>
    </recommendedName>
</protein>
<gene>
    <name evidence="12" type="ORF">CO059_03265</name>
</gene>
<dbReference type="InterPro" id="IPR013762">
    <property type="entry name" value="Integrase-like_cat_sf"/>
</dbReference>
<feature type="domain" description="Core-binding (CB)" evidence="11">
    <location>
        <begin position="1"/>
        <end position="88"/>
    </location>
</feature>
<dbReference type="InterPro" id="IPR004107">
    <property type="entry name" value="Integrase_SAM-like_N"/>
</dbReference>
<dbReference type="Pfam" id="PF00589">
    <property type="entry name" value="Phage_integrase"/>
    <property type="match status" value="1"/>
</dbReference>
<evidence type="ECO:0000256" key="5">
    <source>
        <dbReference type="ARBA" id="ARBA00022908"/>
    </source>
</evidence>
<dbReference type="InterPro" id="IPR011010">
    <property type="entry name" value="DNA_brk_join_enz"/>
</dbReference>
<dbReference type="GO" id="GO:0051301">
    <property type="term" value="P:cell division"/>
    <property type="evidence" value="ECO:0007669"/>
    <property type="project" value="UniProtKB-KW"/>
</dbReference>
<dbReference type="NCBIfam" id="NF040815">
    <property type="entry name" value="recomb_XerA_Arch"/>
    <property type="match status" value="1"/>
</dbReference>
<evidence type="ECO:0000256" key="4">
    <source>
        <dbReference type="ARBA" id="ARBA00022829"/>
    </source>
</evidence>
<evidence type="ECO:0000256" key="3">
    <source>
        <dbReference type="ARBA" id="ARBA00022618"/>
    </source>
</evidence>
<evidence type="ECO:0000259" key="10">
    <source>
        <dbReference type="PROSITE" id="PS51898"/>
    </source>
</evidence>
<evidence type="ECO:0000256" key="7">
    <source>
        <dbReference type="ARBA" id="ARBA00023172"/>
    </source>
</evidence>
<evidence type="ECO:0000256" key="1">
    <source>
        <dbReference type="ARBA" id="ARBA00004496"/>
    </source>
</evidence>
<dbReference type="Proteomes" id="UP000228781">
    <property type="component" value="Unassembled WGS sequence"/>
</dbReference>
<dbReference type="InterPro" id="IPR010998">
    <property type="entry name" value="Integrase_recombinase_N"/>
</dbReference>
<keyword evidence="5" id="KW-0229">DNA integration</keyword>
<evidence type="ECO:0000256" key="6">
    <source>
        <dbReference type="ARBA" id="ARBA00023125"/>
    </source>
</evidence>
<keyword evidence="3" id="KW-0132">Cell division</keyword>
<dbReference type="InterPro" id="IPR044068">
    <property type="entry name" value="CB"/>
</dbReference>
<dbReference type="InterPro" id="IPR002104">
    <property type="entry name" value="Integrase_catalytic"/>
</dbReference>
<dbReference type="Gene3D" id="1.10.150.130">
    <property type="match status" value="1"/>
</dbReference>
<dbReference type="PANTHER" id="PTHR30349">
    <property type="entry name" value="PHAGE INTEGRASE-RELATED"/>
    <property type="match status" value="1"/>
</dbReference>
<keyword evidence="7" id="KW-0233">DNA recombination</keyword>
<evidence type="ECO:0000313" key="12">
    <source>
        <dbReference type="EMBL" id="PJC21732.1"/>
    </source>
</evidence>
<evidence type="ECO:0008006" key="14">
    <source>
        <dbReference type="Google" id="ProtNLM"/>
    </source>
</evidence>
<dbReference type="Pfam" id="PF02899">
    <property type="entry name" value="Phage_int_SAM_1"/>
    <property type="match status" value="1"/>
</dbReference>
<proteinExistence type="predicted"/>
<evidence type="ECO:0000256" key="8">
    <source>
        <dbReference type="ARBA" id="ARBA00023306"/>
    </source>
</evidence>
<dbReference type="GO" id="GO:0005737">
    <property type="term" value="C:cytoplasm"/>
    <property type="evidence" value="ECO:0007669"/>
    <property type="project" value="UniProtKB-SubCell"/>
</dbReference>
<dbReference type="Gene3D" id="1.10.443.10">
    <property type="entry name" value="Intergrase catalytic core"/>
    <property type="match status" value="1"/>
</dbReference>
<dbReference type="GO" id="GO:0006310">
    <property type="term" value="P:DNA recombination"/>
    <property type="evidence" value="ECO:0007669"/>
    <property type="project" value="UniProtKB-KW"/>
</dbReference>
<dbReference type="InterPro" id="IPR050090">
    <property type="entry name" value="Tyrosine_recombinase_XerCD"/>
</dbReference>
<comment type="caution">
    <text evidence="12">The sequence shown here is derived from an EMBL/GenBank/DDBJ whole genome shotgun (WGS) entry which is preliminary data.</text>
</comment>
<reference evidence="13" key="1">
    <citation type="submission" date="2017-09" db="EMBL/GenBank/DDBJ databases">
        <title>Depth-based differentiation of microbial function through sediment-hosted aquifers and enrichment of novel symbionts in the deep terrestrial subsurface.</title>
        <authorList>
            <person name="Probst A.J."/>
            <person name="Ladd B."/>
            <person name="Jarett J.K."/>
            <person name="Geller-Mcgrath D.E."/>
            <person name="Sieber C.M.K."/>
            <person name="Emerson J.B."/>
            <person name="Anantharaman K."/>
            <person name="Thomas B.C."/>
            <person name="Malmstrom R."/>
            <person name="Stieglmeier M."/>
            <person name="Klingl A."/>
            <person name="Woyke T."/>
            <person name="Ryan C.M."/>
            <person name="Banfield J.F."/>
        </authorList>
    </citation>
    <scope>NUCLEOTIDE SEQUENCE [LARGE SCALE GENOMIC DNA]</scope>
</reference>
<evidence type="ECO:0000256" key="2">
    <source>
        <dbReference type="ARBA" id="ARBA00022490"/>
    </source>
</evidence>
<organism evidence="12 13">
    <name type="scientific">candidate division WWE3 bacterium CG_4_9_14_0_2_um_filter_48_10</name>
    <dbReference type="NCBI Taxonomy" id="1975078"/>
    <lineage>
        <taxon>Bacteria</taxon>
        <taxon>Katanobacteria</taxon>
    </lineage>
</organism>
<feature type="domain" description="Tyr recombinase" evidence="10">
    <location>
        <begin position="109"/>
        <end position="296"/>
    </location>
</feature>
<keyword evidence="2" id="KW-0963">Cytoplasm</keyword>
<evidence type="ECO:0000256" key="9">
    <source>
        <dbReference type="PROSITE-ProRule" id="PRU01248"/>
    </source>
</evidence>
<dbReference type="SUPFAM" id="SSF47823">
    <property type="entry name" value="lambda integrase-like, N-terminal domain"/>
    <property type="match status" value="1"/>
</dbReference>
<dbReference type="EMBL" id="PFSK01000050">
    <property type="protein sequence ID" value="PJC21732.1"/>
    <property type="molecule type" value="Genomic_DNA"/>
</dbReference>
<dbReference type="GO" id="GO:0007059">
    <property type="term" value="P:chromosome segregation"/>
    <property type="evidence" value="ECO:0007669"/>
    <property type="project" value="UniProtKB-KW"/>
</dbReference>
<name>A0A2M8EHS0_UNCKA</name>
<keyword evidence="6 9" id="KW-0238">DNA-binding</keyword>
<evidence type="ECO:0000259" key="11">
    <source>
        <dbReference type="PROSITE" id="PS51900"/>
    </source>
</evidence>
<evidence type="ECO:0000313" key="13">
    <source>
        <dbReference type="Proteomes" id="UP000228781"/>
    </source>
</evidence>
<comment type="subcellular location">
    <subcellularLocation>
        <location evidence="1">Cytoplasm</location>
    </subcellularLocation>
</comment>
<sequence>MKNYVPRFLEYLEIEKGRSLRTVDNYTFFLNRFLEFAKIDSPTEISPTLVRRYKLFLSRYRDKNRKSLKRSSQNHHLIALRSFLRYLAQQEGMDVLPPDRVELMDEPDREVKVLNEESLEALLSAPDTRTKRGLRDKAILELLFSTGMRVSELVGLDVDDINLKTREMSVMGKGGKIRVVFISDDAADSLANYLGIREDAYKPLFIRYAGGKASASDGDDLRLTVRSIQKIVKKYARKAGLAVEPSPHTLRHTFATDLLRRGADIRAVQEMLGHSSIATTQIYTHITNPQLKEVHRKYHRGNK</sequence>
<dbReference type="GO" id="GO:0015074">
    <property type="term" value="P:DNA integration"/>
    <property type="evidence" value="ECO:0007669"/>
    <property type="project" value="UniProtKB-KW"/>
</dbReference>
<dbReference type="GO" id="GO:0003677">
    <property type="term" value="F:DNA binding"/>
    <property type="evidence" value="ECO:0007669"/>
    <property type="project" value="UniProtKB-UniRule"/>
</dbReference>